<feature type="transmembrane region" description="Helical" evidence="1">
    <location>
        <begin position="124"/>
        <end position="145"/>
    </location>
</feature>
<dbReference type="AlphaFoldDB" id="A0A5B9W1K2"/>
<feature type="transmembrane region" description="Helical" evidence="1">
    <location>
        <begin position="209"/>
        <end position="229"/>
    </location>
</feature>
<sequence>MPSTRRGKGETDRPVPLHREYRNGKPLLVIESPEPPATSYWSATRRPLPSLILVAPLILMYELGVVWQGGSGAAVRTGADAWMRRLLSSVGMTDQWLPPLALVLILLAWQVCSPRNWRFSPSTLVGMVLESGLLAIALVGISRLIDVGFTFLDQHPPLALAVEARPGLSPYAPLIGFLGAGVYEEALFRLILVPVFFHTLKILQMPQVLASALAVTGSALLFSLAHHAGTPGEAFTWYAFVFRWTAGVFFAWVFIVRGFGIAVGTHTAYDVLVGWVGWQL</sequence>
<dbReference type="EMBL" id="CP042997">
    <property type="protein sequence ID" value="QEH34071.1"/>
    <property type="molecule type" value="Genomic_DNA"/>
</dbReference>
<dbReference type="OrthoDB" id="9814348at2"/>
<keyword evidence="4" id="KW-1185">Reference proteome</keyword>
<evidence type="ECO:0000313" key="3">
    <source>
        <dbReference type="EMBL" id="QEH34071.1"/>
    </source>
</evidence>
<feature type="transmembrane region" description="Helical" evidence="1">
    <location>
        <begin position="235"/>
        <end position="256"/>
    </location>
</feature>
<name>A0A5B9W1K2_9BACT</name>
<dbReference type="GO" id="GO:0004175">
    <property type="term" value="F:endopeptidase activity"/>
    <property type="evidence" value="ECO:0007669"/>
    <property type="project" value="UniProtKB-ARBA"/>
</dbReference>
<feature type="domain" description="CAAX prenyl protease 2/Lysostaphin resistance protein A-like" evidence="2">
    <location>
        <begin position="173"/>
        <end position="271"/>
    </location>
</feature>
<gene>
    <name evidence="3" type="ORF">OJF2_26050</name>
</gene>
<keyword evidence="1" id="KW-0812">Transmembrane</keyword>
<reference evidence="3 4" key="1">
    <citation type="submission" date="2019-08" db="EMBL/GenBank/DDBJ databases">
        <title>Deep-cultivation of Planctomycetes and their phenomic and genomic characterization uncovers novel biology.</title>
        <authorList>
            <person name="Wiegand S."/>
            <person name="Jogler M."/>
            <person name="Boedeker C."/>
            <person name="Pinto D."/>
            <person name="Vollmers J."/>
            <person name="Rivas-Marin E."/>
            <person name="Kohn T."/>
            <person name="Peeters S.H."/>
            <person name="Heuer A."/>
            <person name="Rast P."/>
            <person name="Oberbeckmann S."/>
            <person name="Bunk B."/>
            <person name="Jeske O."/>
            <person name="Meyerdierks A."/>
            <person name="Storesund J.E."/>
            <person name="Kallscheuer N."/>
            <person name="Luecker S."/>
            <person name="Lage O.M."/>
            <person name="Pohl T."/>
            <person name="Merkel B.J."/>
            <person name="Hornburger P."/>
            <person name="Mueller R.-W."/>
            <person name="Bruemmer F."/>
            <person name="Labrenz M."/>
            <person name="Spormann A.M."/>
            <person name="Op den Camp H."/>
            <person name="Overmann J."/>
            <person name="Amann R."/>
            <person name="Jetten M.S.M."/>
            <person name="Mascher T."/>
            <person name="Medema M.H."/>
            <person name="Devos D.P."/>
            <person name="Kaster A.-K."/>
            <person name="Ovreas L."/>
            <person name="Rohde M."/>
            <person name="Galperin M.Y."/>
            <person name="Jogler C."/>
        </authorList>
    </citation>
    <scope>NUCLEOTIDE SEQUENCE [LARGE SCALE GENOMIC DNA]</scope>
    <source>
        <strain evidence="3 4">OJF2</strain>
    </source>
</reference>
<dbReference type="GO" id="GO:0006508">
    <property type="term" value="P:proteolysis"/>
    <property type="evidence" value="ECO:0007669"/>
    <property type="project" value="UniProtKB-KW"/>
</dbReference>
<keyword evidence="3" id="KW-0378">Hydrolase</keyword>
<proteinExistence type="predicted"/>
<protein>
    <submittedName>
        <fullName evidence="3">CAAX amino terminal protease self-immunity</fullName>
    </submittedName>
</protein>
<organism evidence="3 4">
    <name type="scientific">Aquisphaera giovannonii</name>
    <dbReference type="NCBI Taxonomy" id="406548"/>
    <lineage>
        <taxon>Bacteria</taxon>
        <taxon>Pseudomonadati</taxon>
        <taxon>Planctomycetota</taxon>
        <taxon>Planctomycetia</taxon>
        <taxon>Isosphaerales</taxon>
        <taxon>Isosphaeraceae</taxon>
        <taxon>Aquisphaera</taxon>
    </lineage>
</organism>
<evidence type="ECO:0000256" key="1">
    <source>
        <dbReference type="SAM" id="Phobius"/>
    </source>
</evidence>
<evidence type="ECO:0000313" key="4">
    <source>
        <dbReference type="Proteomes" id="UP000324233"/>
    </source>
</evidence>
<dbReference type="KEGG" id="agv:OJF2_26050"/>
<accession>A0A5B9W1K2</accession>
<feature type="transmembrane region" description="Helical" evidence="1">
    <location>
        <begin position="174"/>
        <end position="197"/>
    </location>
</feature>
<dbReference type="GO" id="GO:0080120">
    <property type="term" value="P:CAAX-box protein maturation"/>
    <property type="evidence" value="ECO:0007669"/>
    <property type="project" value="UniProtKB-ARBA"/>
</dbReference>
<feature type="transmembrane region" description="Helical" evidence="1">
    <location>
        <begin position="51"/>
        <end position="75"/>
    </location>
</feature>
<dbReference type="InterPro" id="IPR003675">
    <property type="entry name" value="Rce1/LyrA-like_dom"/>
</dbReference>
<dbReference type="Pfam" id="PF02517">
    <property type="entry name" value="Rce1-like"/>
    <property type="match status" value="1"/>
</dbReference>
<keyword evidence="1" id="KW-0472">Membrane</keyword>
<keyword evidence="3" id="KW-0645">Protease</keyword>
<feature type="transmembrane region" description="Helical" evidence="1">
    <location>
        <begin position="95"/>
        <end position="112"/>
    </location>
</feature>
<keyword evidence="1" id="KW-1133">Transmembrane helix</keyword>
<evidence type="ECO:0000259" key="2">
    <source>
        <dbReference type="Pfam" id="PF02517"/>
    </source>
</evidence>
<dbReference type="Proteomes" id="UP000324233">
    <property type="component" value="Chromosome"/>
</dbReference>